<keyword evidence="3" id="KW-1185">Reference proteome</keyword>
<evidence type="ECO:0000259" key="1">
    <source>
        <dbReference type="Pfam" id="PF14065"/>
    </source>
</evidence>
<dbReference type="SUPFAM" id="SSF49478">
    <property type="entry name" value="Cna protein B-type domain"/>
    <property type="match status" value="1"/>
</dbReference>
<dbReference type="AlphaFoldDB" id="A0A401YQ37"/>
<feature type="domain" description="Pvc16 N-terminal" evidence="1">
    <location>
        <begin position="8"/>
        <end position="189"/>
    </location>
</feature>
<evidence type="ECO:0000313" key="3">
    <source>
        <dbReference type="Proteomes" id="UP000286931"/>
    </source>
</evidence>
<dbReference type="EMBL" id="BIFH01000021">
    <property type="protein sequence ID" value="GCD96702.1"/>
    <property type="molecule type" value="Genomic_DNA"/>
</dbReference>
<organism evidence="2 3">
    <name type="scientific">Embleya hyalina</name>
    <dbReference type="NCBI Taxonomy" id="516124"/>
    <lineage>
        <taxon>Bacteria</taxon>
        <taxon>Bacillati</taxon>
        <taxon>Actinomycetota</taxon>
        <taxon>Actinomycetes</taxon>
        <taxon>Kitasatosporales</taxon>
        <taxon>Streptomycetaceae</taxon>
        <taxon>Embleya</taxon>
    </lineage>
</organism>
<proteinExistence type="predicted"/>
<name>A0A401YQ37_9ACTN</name>
<protein>
    <recommendedName>
        <fullName evidence="1">Pvc16 N-terminal domain-containing protein</fullName>
    </recommendedName>
</protein>
<gene>
    <name evidence="2" type="ORF">EHYA_04389</name>
</gene>
<comment type="caution">
    <text evidence="2">The sequence shown here is derived from an EMBL/GenBank/DDBJ whole genome shotgun (WGS) entry which is preliminary data.</text>
</comment>
<dbReference type="Gene3D" id="2.60.40.1120">
    <property type="entry name" value="Carboxypeptidase-like, regulatory domain"/>
    <property type="match status" value="1"/>
</dbReference>
<dbReference type="Pfam" id="PF13620">
    <property type="entry name" value="CarboxypepD_reg"/>
    <property type="match status" value="1"/>
</dbReference>
<reference evidence="2 3" key="1">
    <citation type="submission" date="2018-12" db="EMBL/GenBank/DDBJ databases">
        <title>Draft genome sequence of Embleya hyalina NBRC 13850T.</title>
        <authorList>
            <person name="Komaki H."/>
            <person name="Hosoyama A."/>
            <person name="Kimura A."/>
            <person name="Ichikawa N."/>
            <person name="Tamura T."/>
        </authorList>
    </citation>
    <scope>NUCLEOTIDE SEQUENCE [LARGE SCALE GENOMIC DNA]</scope>
    <source>
        <strain evidence="2 3">NBRC 13850</strain>
    </source>
</reference>
<dbReference type="OrthoDB" id="5514409at2"/>
<dbReference type="RefSeq" id="WP_160161491.1">
    <property type="nucleotide sequence ID" value="NZ_BIFH01000021.1"/>
</dbReference>
<sequence>MIDILDLIIRETLIAGVPGLTGARIGFQPPDDDWRQRVGASQGVWVNCALVDLREDRHMRQNIRRRITTGAVTVERPEPARIRCHYLITAWNAAKDSPQMPATEQEHMVLGAILAVLLHADPLVASAVLTPDQLASVPEVLREAELPVEVVPPEGFGKLAEFWGTVGRATSWHPAVYLIVTMPVPEADRRIDGVVHTVLTSYQGTPPDGPVEQLADVGGLVLDATAGPGMPPVPVADARVVLLDAAGGEAVRARSGADGRFVVVDVRPGAYTALVTAAGLPPPAPTPVQVPGSPDALIELRFT</sequence>
<dbReference type="InterPro" id="IPR025351">
    <property type="entry name" value="Pvc16_N"/>
</dbReference>
<accession>A0A401YQ37</accession>
<dbReference type="Pfam" id="PF14065">
    <property type="entry name" value="Pvc16_N"/>
    <property type="match status" value="1"/>
</dbReference>
<dbReference type="Proteomes" id="UP000286931">
    <property type="component" value="Unassembled WGS sequence"/>
</dbReference>
<evidence type="ECO:0000313" key="2">
    <source>
        <dbReference type="EMBL" id="GCD96702.1"/>
    </source>
</evidence>